<keyword evidence="1" id="KW-1133">Transmembrane helix</keyword>
<accession>A0ABT0PQK5</accession>
<evidence type="ECO:0000313" key="2">
    <source>
        <dbReference type="EMBL" id="MCL6273678.1"/>
    </source>
</evidence>
<feature type="transmembrane region" description="Helical" evidence="1">
    <location>
        <begin position="182"/>
        <end position="202"/>
    </location>
</feature>
<dbReference type="Pfam" id="PF05656">
    <property type="entry name" value="DUF805"/>
    <property type="match status" value="1"/>
</dbReference>
<evidence type="ECO:0000313" key="3">
    <source>
        <dbReference type="Proteomes" id="UP001203607"/>
    </source>
</evidence>
<feature type="transmembrane region" description="Helical" evidence="1">
    <location>
        <begin position="21"/>
        <end position="38"/>
    </location>
</feature>
<feature type="transmembrane region" description="Helical" evidence="1">
    <location>
        <begin position="44"/>
        <end position="61"/>
    </location>
</feature>
<sequence>MFKTPFSFKGRIRRLEYGLSIIVYYLVLGFFAIIHEQFLLDDFWWLLPIPILMAFLLAQGAKRCHDLGNSGFYQLIPFYGIVMLFVEGNADENKFGPNPKMSIPKTKDESFNSKEYSLRQLMKIALPAILINVFIIAVIMQMFQDNPLLVGIMIFVPMFICVFLMLLGMGGGKDLYTQSKTLLSLILTYTFLYYFFLRIYTVVVFDSTPKLEEWYFELILLAVFFFICLVTFILYFLIFRNRKNKGSIIVPKFVSVLVFGMILMLGFIQGTTTSSKAIIKWSDKILTWEDFVLVNTMDEDYVADIYSNIECPELITDGNSTVYAYMDPNYSHRLKGEFDSYNVLVHEQYHFNITEYVARLLRKDLVELGLGGLNFDIINDLKTKYDKKLDSLQNVYDSISDHNGNYKEQRYWELKIDDWLRQTAYYENEDIHQYQNFQKGRTNFFKHIYFTKTNKILTSYPVMEANAKFGAVYEVIYPYHGEKIIKYYKNGILQNGGYFKTAVTRLIEKDNGVFEIHYLNSKELYNTNLKFSLLKRTSDEDQNVILHYYDSEGKRVENGSVFETRWHYNSGDNSFLSNYYDSKGKTIKNDEGIFSVRRTLDSLGRTRVYENLDSKGRLTIDGDFGAKYVYELNENHKKTSYRIYDSNNKPAYHLNDYYLKYEYDERGNTVKVSSLNEDGQNTYDSNGASIYTFTYDLNDRQTSVKRFNKNGKAIVANDDYHSQVKDYDSLGRIQFEAYYYPGYVLKYSDNKWGARKYEYIGDSIVREHNLDVYGDALENNSGVAMIRKKLDGNGNLKSEVYYDSDGGYAKTDDGVVEHKYEYDSNGNKIENSTHDSLGDLIAFEADVAIIRWEYDKRGNKLKTTYFNKDNELAMANQGATYNVYAYNKKNQIIRRSNLDITGSPVTHDGVYQTKFLYNRFGLDSVKLEYGIDGNLKNGVAITRYYYNRYGNKVLTQFYDARNNRIENSDAVSAIKIRYNGRHYVDSYEYLGRNNRLANNVDGIAVESYVLNELGHTMSYKYLDKNRKPVIGPNGYHKIQYEWGEMGETSKSTIYDTDLSLLEDVNGTAIYEYQLEPSGIYSEVRRYNKKGKLSNNNDGVAITKYTPALDGLYFLEDELNANRESVRDTISD</sequence>
<organism evidence="2 3">
    <name type="scientific">Flagellimonas spongiicola</name>
    <dbReference type="NCBI Taxonomy" id="2942208"/>
    <lineage>
        <taxon>Bacteria</taxon>
        <taxon>Pseudomonadati</taxon>
        <taxon>Bacteroidota</taxon>
        <taxon>Flavobacteriia</taxon>
        <taxon>Flavobacteriales</taxon>
        <taxon>Flavobacteriaceae</taxon>
        <taxon>Flagellimonas</taxon>
    </lineage>
</organism>
<gene>
    <name evidence="2" type="ORF">M3P19_06635</name>
</gene>
<feature type="transmembrane region" description="Helical" evidence="1">
    <location>
        <begin position="149"/>
        <end position="170"/>
    </location>
</feature>
<protein>
    <submittedName>
        <fullName evidence="2">DUF805 domain-containing protein</fullName>
    </submittedName>
</protein>
<comment type="caution">
    <text evidence="2">The sequence shown here is derived from an EMBL/GenBank/DDBJ whole genome shotgun (WGS) entry which is preliminary data.</text>
</comment>
<name>A0ABT0PQK5_9FLAO</name>
<dbReference type="InterPro" id="IPR008523">
    <property type="entry name" value="DUF805"/>
</dbReference>
<proteinExistence type="predicted"/>
<keyword evidence="1" id="KW-0812">Transmembrane</keyword>
<reference evidence="2 3" key="1">
    <citation type="submission" date="2022-05" db="EMBL/GenBank/DDBJ databases">
        <authorList>
            <person name="Park J.-S."/>
        </authorList>
    </citation>
    <scope>NUCLEOTIDE SEQUENCE [LARGE SCALE GENOMIC DNA]</scope>
    <source>
        <strain evidence="2 3">2012CJ35-5</strain>
    </source>
</reference>
<dbReference type="RefSeq" id="WP_249656870.1">
    <property type="nucleotide sequence ID" value="NZ_JAMFMA010000002.1"/>
</dbReference>
<feature type="transmembrane region" description="Helical" evidence="1">
    <location>
        <begin position="214"/>
        <end position="237"/>
    </location>
</feature>
<feature type="transmembrane region" description="Helical" evidence="1">
    <location>
        <begin position="249"/>
        <end position="268"/>
    </location>
</feature>
<feature type="transmembrane region" description="Helical" evidence="1">
    <location>
        <begin position="124"/>
        <end position="143"/>
    </location>
</feature>
<keyword evidence="3" id="KW-1185">Reference proteome</keyword>
<evidence type="ECO:0000256" key="1">
    <source>
        <dbReference type="SAM" id="Phobius"/>
    </source>
</evidence>
<dbReference type="EMBL" id="JAMFMA010000002">
    <property type="protein sequence ID" value="MCL6273678.1"/>
    <property type="molecule type" value="Genomic_DNA"/>
</dbReference>
<dbReference type="Proteomes" id="UP001203607">
    <property type="component" value="Unassembled WGS sequence"/>
</dbReference>
<dbReference type="PANTHER" id="PTHR34980">
    <property type="entry name" value="INNER MEMBRANE PROTEIN-RELATED-RELATED"/>
    <property type="match status" value="1"/>
</dbReference>
<keyword evidence="1" id="KW-0472">Membrane</keyword>